<dbReference type="PANTHER" id="PTHR35516">
    <property type="entry name" value="CYTOCHROME B6-F COMPLEX SUBUNIT 5"/>
    <property type="match status" value="1"/>
</dbReference>
<dbReference type="InterPro" id="IPR036397">
    <property type="entry name" value="RNaseH_sf"/>
</dbReference>
<protein>
    <submittedName>
        <fullName evidence="1">Replication A1-like protein</fullName>
    </submittedName>
</protein>
<dbReference type="AlphaFoldDB" id="A0A2K3NXI5"/>
<reference evidence="1 2" key="1">
    <citation type="journal article" date="2014" name="Am. J. Bot.">
        <title>Genome assembly and annotation for red clover (Trifolium pratense; Fabaceae).</title>
        <authorList>
            <person name="Istvanek J."/>
            <person name="Jaros M."/>
            <person name="Krenek A."/>
            <person name="Repkova J."/>
        </authorList>
    </citation>
    <scope>NUCLEOTIDE SEQUENCE [LARGE SCALE GENOMIC DNA]</scope>
    <source>
        <strain evidence="2">cv. Tatra</strain>
        <tissue evidence="1">Young leaves</tissue>
    </source>
</reference>
<gene>
    <name evidence="1" type="ORF">L195_g004247</name>
</gene>
<dbReference type="Gene3D" id="3.30.420.10">
    <property type="entry name" value="Ribonuclease H-like superfamily/Ribonuclease H"/>
    <property type="match status" value="1"/>
</dbReference>
<accession>A0A2K3NXI5</accession>
<sequence length="141" mass="16076">MLMEVASDHLLEPALEELSEMTQATICQVSFRDPRTYYLQSLTLAKNMAIDELVCYFDSLHYINLIKGPNINYHVYVVLIQDIKELVSQSNTTLCHALREGNNCADFLDSSDSDLTTHAFPPESLFDILRSDAAETFYLYL</sequence>
<evidence type="ECO:0000313" key="2">
    <source>
        <dbReference type="Proteomes" id="UP000236291"/>
    </source>
</evidence>
<comment type="caution">
    <text evidence="1">The sequence shown here is derived from an EMBL/GenBank/DDBJ whole genome shotgun (WGS) entry which is preliminary data.</text>
</comment>
<organism evidence="1 2">
    <name type="scientific">Trifolium pratense</name>
    <name type="common">Red clover</name>
    <dbReference type="NCBI Taxonomy" id="57577"/>
    <lineage>
        <taxon>Eukaryota</taxon>
        <taxon>Viridiplantae</taxon>
        <taxon>Streptophyta</taxon>
        <taxon>Embryophyta</taxon>
        <taxon>Tracheophyta</taxon>
        <taxon>Spermatophyta</taxon>
        <taxon>Magnoliopsida</taxon>
        <taxon>eudicotyledons</taxon>
        <taxon>Gunneridae</taxon>
        <taxon>Pentapetalae</taxon>
        <taxon>rosids</taxon>
        <taxon>fabids</taxon>
        <taxon>Fabales</taxon>
        <taxon>Fabaceae</taxon>
        <taxon>Papilionoideae</taxon>
        <taxon>50 kb inversion clade</taxon>
        <taxon>NPAAA clade</taxon>
        <taxon>Hologalegina</taxon>
        <taxon>IRL clade</taxon>
        <taxon>Trifolieae</taxon>
        <taxon>Trifolium</taxon>
    </lineage>
</organism>
<name>A0A2K3NXI5_TRIPR</name>
<evidence type="ECO:0000313" key="1">
    <source>
        <dbReference type="EMBL" id="PNY07744.1"/>
    </source>
</evidence>
<proteinExistence type="predicted"/>
<dbReference type="GO" id="GO:0003676">
    <property type="term" value="F:nucleic acid binding"/>
    <property type="evidence" value="ECO:0007669"/>
    <property type="project" value="InterPro"/>
</dbReference>
<dbReference type="PANTHER" id="PTHR35516:SF11">
    <property type="entry name" value="CYTOCHROME B6-F COMPLEX SUBUNIT 5"/>
    <property type="match status" value="1"/>
</dbReference>
<dbReference type="EMBL" id="ASHM01002070">
    <property type="protein sequence ID" value="PNY07744.1"/>
    <property type="molecule type" value="Genomic_DNA"/>
</dbReference>
<dbReference type="Proteomes" id="UP000236291">
    <property type="component" value="Unassembled WGS sequence"/>
</dbReference>
<reference evidence="1 2" key="2">
    <citation type="journal article" date="2017" name="Front. Plant Sci.">
        <title>Gene Classification and Mining of Molecular Markers Useful in Red Clover (Trifolium pratense) Breeding.</title>
        <authorList>
            <person name="Istvanek J."/>
            <person name="Dluhosova J."/>
            <person name="Dluhos P."/>
            <person name="Patkova L."/>
            <person name="Nedelnik J."/>
            <person name="Repkova J."/>
        </authorList>
    </citation>
    <scope>NUCLEOTIDE SEQUENCE [LARGE SCALE GENOMIC DNA]</scope>
    <source>
        <strain evidence="2">cv. Tatra</strain>
        <tissue evidence="1">Young leaves</tissue>
    </source>
</reference>